<gene>
    <name evidence="2" type="ORF">ACFQDP_20680</name>
</gene>
<reference evidence="3" key="1">
    <citation type="journal article" date="2019" name="Int. J. Syst. Evol. Microbiol.">
        <title>The Global Catalogue of Microorganisms (GCM) 10K type strain sequencing project: providing services to taxonomists for standard genome sequencing and annotation.</title>
        <authorList>
            <consortium name="The Broad Institute Genomics Platform"/>
            <consortium name="The Broad Institute Genome Sequencing Center for Infectious Disease"/>
            <person name="Wu L."/>
            <person name="Ma J."/>
        </authorList>
    </citation>
    <scope>NUCLEOTIDE SEQUENCE [LARGE SCALE GENOMIC DNA]</scope>
    <source>
        <strain evidence="3">CCUG 36916</strain>
    </source>
</reference>
<keyword evidence="3" id="KW-1185">Reference proteome</keyword>
<comment type="caution">
    <text evidence="2">The sequence shown here is derived from an EMBL/GenBank/DDBJ whole genome shotgun (WGS) entry which is preliminary data.</text>
</comment>
<evidence type="ECO:0000313" key="2">
    <source>
        <dbReference type="EMBL" id="MFC6391726.1"/>
    </source>
</evidence>
<evidence type="ECO:0000313" key="3">
    <source>
        <dbReference type="Proteomes" id="UP001596237"/>
    </source>
</evidence>
<dbReference type="EMBL" id="JBHSTT010000081">
    <property type="protein sequence ID" value="MFC6391726.1"/>
    <property type="molecule type" value="Genomic_DNA"/>
</dbReference>
<accession>A0ABW1WT81</accession>
<organism evidence="2 3">
    <name type="scientific">Methylorubrum zatmanii</name>
    <dbReference type="NCBI Taxonomy" id="29429"/>
    <lineage>
        <taxon>Bacteria</taxon>
        <taxon>Pseudomonadati</taxon>
        <taxon>Pseudomonadota</taxon>
        <taxon>Alphaproteobacteria</taxon>
        <taxon>Hyphomicrobiales</taxon>
        <taxon>Methylobacteriaceae</taxon>
        <taxon>Methylorubrum</taxon>
    </lineage>
</organism>
<feature type="compositionally biased region" description="Polar residues" evidence="1">
    <location>
        <begin position="1"/>
        <end position="11"/>
    </location>
</feature>
<proteinExistence type="predicted"/>
<feature type="compositionally biased region" description="Pro residues" evidence="1">
    <location>
        <begin position="18"/>
        <end position="31"/>
    </location>
</feature>
<dbReference type="RefSeq" id="WP_192281290.1">
    <property type="nucleotide sequence ID" value="NZ_JBHSTT010000081.1"/>
</dbReference>
<name>A0ABW1WT81_9HYPH</name>
<evidence type="ECO:0000256" key="1">
    <source>
        <dbReference type="SAM" id="MobiDB-lite"/>
    </source>
</evidence>
<dbReference type="Proteomes" id="UP001596237">
    <property type="component" value="Unassembled WGS sequence"/>
</dbReference>
<feature type="region of interest" description="Disordered" evidence="1">
    <location>
        <begin position="1"/>
        <end position="38"/>
    </location>
</feature>
<protein>
    <submittedName>
        <fullName evidence="2">Uncharacterized protein</fullName>
    </submittedName>
</protein>
<sequence>MRKPQASSQPVERSRGAFPPPASPAAAPPPSTLRENPASCPVEDIAQAYLTSTQGDAGIALRCAITDALSDLMEAERRARENSRLISRGYVRSLAPQE</sequence>